<dbReference type="EMBL" id="LS992241">
    <property type="protein sequence ID" value="SYX85746.1"/>
    <property type="molecule type" value="Genomic_DNA"/>
</dbReference>
<organism evidence="2 3">
    <name type="scientific">Paenibacillus alvei</name>
    <name type="common">Bacillus alvei</name>
    <dbReference type="NCBI Taxonomy" id="44250"/>
    <lineage>
        <taxon>Bacteria</taxon>
        <taxon>Bacillati</taxon>
        <taxon>Bacillota</taxon>
        <taxon>Bacilli</taxon>
        <taxon>Bacillales</taxon>
        <taxon>Paenibacillaceae</taxon>
        <taxon>Paenibacillus</taxon>
    </lineage>
</organism>
<keyword evidence="2" id="KW-0413">Isomerase</keyword>
<dbReference type="Pfam" id="PF01261">
    <property type="entry name" value="AP_endonuc_2"/>
    <property type="match status" value="1"/>
</dbReference>
<dbReference type="PANTHER" id="PTHR12110:SF53">
    <property type="entry name" value="BLR5974 PROTEIN"/>
    <property type="match status" value="1"/>
</dbReference>
<dbReference type="InterPro" id="IPR036237">
    <property type="entry name" value="Xyl_isomerase-like_sf"/>
</dbReference>
<evidence type="ECO:0000313" key="3">
    <source>
        <dbReference type="Proteomes" id="UP000304148"/>
    </source>
</evidence>
<sequence length="287" mass="32392">MKLGVSIYSLYAALQDKRLSISGALEWMKENGADHAEIVDLDLDLVNHPERVEEIRTTAERIGLELSNYCIGANFAGHDEEGLKREIERVKSHVDVANRLGVKFMRHDVASRPLEQTGAAYFEQDFPQLVEACREIADYAAQYGIITSVENHGFYTQASERVKRLVLAVDRDNYRTTIDVGNFVCVDENPLIAVKNNLELASMVHFKDFYIRPADRNPGQGWFRSLHGNYLRGAIVGQGDLPIYDIVRAVKASGFDGYVSIEFEGMEDCLKGTKIAMDNARRIWEEV</sequence>
<dbReference type="GO" id="GO:0016853">
    <property type="term" value="F:isomerase activity"/>
    <property type="evidence" value="ECO:0007669"/>
    <property type="project" value="UniProtKB-KW"/>
</dbReference>
<dbReference type="PANTHER" id="PTHR12110">
    <property type="entry name" value="HYDROXYPYRUVATE ISOMERASE"/>
    <property type="match status" value="1"/>
</dbReference>
<dbReference type="AlphaFoldDB" id="A0A383RHI8"/>
<protein>
    <submittedName>
        <fullName evidence="2">Xylose isomerase domain-containing protein</fullName>
    </submittedName>
</protein>
<evidence type="ECO:0000313" key="2">
    <source>
        <dbReference type="EMBL" id="SYX85746.1"/>
    </source>
</evidence>
<name>A0A383RHI8_PAEAL</name>
<evidence type="ECO:0000259" key="1">
    <source>
        <dbReference type="Pfam" id="PF01261"/>
    </source>
</evidence>
<reference evidence="3" key="1">
    <citation type="submission" date="2018-08" db="EMBL/GenBank/DDBJ databases">
        <authorList>
            <person name="Chevrot R."/>
        </authorList>
    </citation>
    <scope>NUCLEOTIDE SEQUENCE [LARGE SCALE GENOMIC DNA]</scope>
</reference>
<dbReference type="InterPro" id="IPR013022">
    <property type="entry name" value="Xyl_isomerase-like_TIM-brl"/>
</dbReference>
<gene>
    <name evidence="2" type="ORF">PBLR_14168</name>
</gene>
<accession>A0A383RHI8</accession>
<dbReference type="InterPro" id="IPR050312">
    <property type="entry name" value="IolE/XylAMocC-like"/>
</dbReference>
<feature type="domain" description="Xylose isomerase-like TIM barrel" evidence="1">
    <location>
        <begin position="25"/>
        <end position="274"/>
    </location>
</feature>
<proteinExistence type="predicted"/>
<dbReference type="SUPFAM" id="SSF51658">
    <property type="entry name" value="Xylose isomerase-like"/>
    <property type="match status" value="1"/>
</dbReference>
<dbReference type="Proteomes" id="UP000304148">
    <property type="component" value="Chromosome"/>
</dbReference>
<dbReference type="Gene3D" id="3.20.20.150">
    <property type="entry name" value="Divalent-metal-dependent TIM barrel enzymes"/>
    <property type="match status" value="1"/>
</dbReference>
<dbReference type="RefSeq" id="WP_138187620.1">
    <property type="nucleotide sequence ID" value="NZ_LS992241.1"/>
</dbReference>